<sequence>MMIRSVGTFDRAYHFHKNKCPYRTQRKLYYFFSTDEIFRRNMIKHKKKPEFKNSGFPYLVQTALVERNISFVLIMLQH</sequence>
<evidence type="ECO:0000313" key="2">
    <source>
        <dbReference type="Proteomes" id="UP000640614"/>
    </source>
</evidence>
<organism evidence="1 2">
    <name type="scientific">Flavobacterium hungaricum</name>
    <dbReference type="NCBI Taxonomy" id="2082725"/>
    <lineage>
        <taxon>Bacteria</taxon>
        <taxon>Pseudomonadati</taxon>
        <taxon>Bacteroidota</taxon>
        <taxon>Flavobacteriia</taxon>
        <taxon>Flavobacteriales</taxon>
        <taxon>Flavobacteriaceae</taxon>
        <taxon>Flavobacterium</taxon>
    </lineage>
</organism>
<dbReference type="EMBL" id="PRDM01000005">
    <property type="protein sequence ID" value="MBE8727378.1"/>
    <property type="molecule type" value="Genomic_DNA"/>
</dbReference>
<dbReference type="Proteomes" id="UP000640614">
    <property type="component" value="Unassembled WGS sequence"/>
</dbReference>
<reference evidence="1 2" key="1">
    <citation type="submission" date="2018-07" db="EMBL/GenBank/DDBJ databases">
        <title>Genome assembly of strain KB82.</title>
        <authorList>
            <person name="Kukolya J."/>
            <person name="Horvath B."/>
            <person name="Nagy I."/>
            <person name="Toth A."/>
        </authorList>
    </citation>
    <scope>NUCLEOTIDE SEQUENCE [LARGE SCALE GENOMIC DNA]</scope>
    <source>
        <strain evidence="1 2">Kb82</strain>
    </source>
</reference>
<keyword evidence="2" id="KW-1185">Reference proteome</keyword>
<name>A0ABR9TPU4_9FLAO</name>
<proteinExistence type="predicted"/>
<accession>A0ABR9TPU4</accession>
<evidence type="ECO:0000313" key="1">
    <source>
        <dbReference type="EMBL" id="MBE8727378.1"/>
    </source>
</evidence>
<protein>
    <submittedName>
        <fullName evidence="1">Uncharacterized protein</fullName>
    </submittedName>
</protein>
<gene>
    <name evidence="1" type="ORF">C4F50_20890</name>
</gene>
<comment type="caution">
    <text evidence="1">The sequence shown here is derived from an EMBL/GenBank/DDBJ whole genome shotgun (WGS) entry which is preliminary data.</text>
</comment>